<organism evidence="4 5">
    <name type="scientific">Mycena chlorophos</name>
    <name type="common">Agaric fungus</name>
    <name type="synonym">Agaricus chlorophos</name>
    <dbReference type="NCBI Taxonomy" id="658473"/>
    <lineage>
        <taxon>Eukaryota</taxon>
        <taxon>Fungi</taxon>
        <taxon>Dikarya</taxon>
        <taxon>Basidiomycota</taxon>
        <taxon>Agaricomycotina</taxon>
        <taxon>Agaricomycetes</taxon>
        <taxon>Agaricomycetidae</taxon>
        <taxon>Agaricales</taxon>
        <taxon>Marasmiineae</taxon>
        <taxon>Mycenaceae</taxon>
        <taxon>Mycena</taxon>
    </lineage>
</organism>
<dbReference type="InterPro" id="IPR040202">
    <property type="entry name" value="Brl1/Brr6"/>
</dbReference>
<dbReference type="GO" id="GO:0055088">
    <property type="term" value="P:lipid homeostasis"/>
    <property type="evidence" value="ECO:0007669"/>
    <property type="project" value="InterPro"/>
</dbReference>
<dbReference type="AlphaFoldDB" id="A0A8H6T6Q3"/>
<feature type="region of interest" description="Disordered" evidence="1">
    <location>
        <begin position="1"/>
        <end position="82"/>
    </location>
</feature>
<dbReference type="PANTHER" id="PTHR28136">
    <property type="entry name" value="NUCLEUS EXPORT PROTEIN BRR6"/>
    <property type="match status" value="1"/>
</dbReference>
<evidence type="ECO:0000256" key="1">
    <source>
        <dbReference type="SAM" id="MobiDB-lite"/>
    </source>
</evidence>
<feature type="transmembrane region" description="Helical" evidence="2">
    <location>
        <begin position="293"/>
        <end position="314"/>
    </location>
</feature>
<reference evidence="4" key="1">
    <citation type="submission" date="2020-05" db="EMBL/GenBank/DDBJ databases">
        <title>Mycena genomes resolve the evolution of fungal bioluminescence.</title>
        <authorList>
            <person name="Tsai I.J."/>
        </authorList>
    </citation>
    <scope>NUCLEOTIDE SEQUENCE</scope>
    <source>
        <strain evidence="4">110903Hualien_Pintung</strain>
    </source>
</reference>
<feature type="compositionally biased region" description="Acidic residues" evidence="1">
    <location>
        <begin position="136"/>
        <end position="150"/>
    </location>
</feature>
<keyword evidence="2" id="KW-0472">Membrane</keyword>
<keyword evidence="2" id="KW-0812">Transmembrane</keyword>
<dbReference type="Pfam" id="PF10104">
    <property type="entry name" value="Brr6_like_C_C"/>
    <property type="match status" value="1"/>
</dbReference>
<keyword evidence="2" id="KW-1133">Transmembrane helix</keyword>
<sequence>MQRTNEAPMDFEFTDRPKLTPAWSTTTPSKRPHDELAPSTPTNTKIFGENKGHPFLFQSPAPASPNPHPWIPPPNLDKAFPQFEVKDVDMREASPPKPTQDDGDRKFATGGMRRVFRSRMQTKPSKSKALVPVVADGDDATEEEESSDEAEPQRQLQRAGSTSNHYTLNMAAPAPPPSDMPYILLGYLQFFFNLSLVILFLYLVVQFIWTVQRDVQERISEYSMDIIQDIALCRRQYENNLCSTPLPAMAAQCAQWALCLARDPAVVGRARVGAELIAEVVNGFVEPISWKTLGFTLTSLAFLTLFINTLLSLYRERARPKASGGNGPTTPTTMAHPVHLMPPVTPYHHPAQGTGNKKKKWGPQRARAEAESGRWRGAQGPVGGPGCGYWMYRVTSLAGD</sequence>
<feature type="compositionally biased region" description="Pro residues" evidence="1">
    <location>
        <begin position="62"/>
        <end position="75"/>
    </location>
</feature>
<name>A0A8H6T6Q3_MYCCL</name>
<feature type="compositionally biased region" description="Polar residues" evidence="1">
    <location>
        <begin position="154"/>
        <end position="167"/>
    </location>
</feature>
<comment type="caution">
    <text evidence="4">The sequence shown here is derived from an EMBL/GenBank/DDBJ whole genome shotgun (WGS) entry which is preliminary data.</text>
</comment>
<dbReference type="EMBL" id="JACAZE010000007">
    <property type="protein sequence ID" value="KAF7310435.1"/>
    <property type="molecule type" value="Genomic_DNA"/>
</dbReference>
<feature type="region of interest" description="Disordered" evidence="1">
    <location>
        <begin position="116"/>
        <end position="172"/>
    </location>
</feature>
<evidence type="ECO:0000313" key="4">
    <source>
        <dbReference type="EMBL" id="KAF7310435.1"/>
    </source>
</evidence>
<feature type="region of interest" description="Disordered" evidence="1">
    <location>
        <begin position="344"/>
        <end position="378"/>
    </location>
</feature>
<dbReference type="GO" id="GO:0006998">
    <property type="term" value="P:nuclear envelope organization"/>
    <property type="evidence" value="ECO:0007669"/>
    <property type="project" value="InterPro"/>
</dbReference>
<feature type="domain" description="Brl1/Brr6" evidence="3">
    <location>
        <begin position="184"/>
        <end position="315"/>
    </location>
</feature>
<protein>
    <submittedName>
        <fullName evidence="4">Nuclear membrane protein</fullName>
    </submittedName>
</protein>
<dbReference type="SMART" id="SM01042">
    <property type="entry name" value="Brr6_like_C_C"/>
    <property type="match status" value="1"/>
</dbReference>
<evidence type="ECO:0000259" key="3">
    <source>
        <dbReference type="SMART" id="SM01042"/>
    </source>
</evidence>
<dbReference type="Proteomes" id="UP000613580">
    <property type="component" value="Unassembled WGS sequence"/>
</dbReference>
<feature type="transmembrane region" description="Helical" evidence="2">
    <location>
        <begin position="190"/>
        <end position="209"/>
    </location>
</feature>
<dbReference type="PANTHER" id="PTHR28136:SF1">
    <property type="entry name" value="NUCLEUS EXPORT PROTEIN BRL1"/>
    <property type="match status" value="1"/>
</dbReference>
<accession>A0A8H6T6Q3</accession>
<dbReference type="InterPro" id="IPR018767">
    <property type="entry name" value="Brl1/Brr6_dom"/>
</dbReference>
<evidence type="ECO:0000313" key="5">
    <source>
        <dbReference type="Proteomes" id="UP000613580"/>
    </source>
</evidence>
<keyword evidence="5" id="KW-1185">Reference proteome</keyword>
<dbReference type="GO" id="GO:0031965">
    <property type="term" value="C:nuclear membrane"/>
    <property type="evidence" value="ECO:0007669"/>
    <property type="project" value="InterPro"/>
</dbReference>
<dbReference type="OrthoDB" id="5961at2759"/>
<proteinExistence type="predicted"/>
<evidence type="ECO:0000256" key="2">
    <source>
        <dbReference type="SAM" id="Phobius"/>
    </source>
</evidence>
<gene>
    <name evidence="4" type="ORF">HMN09_00585500</name>
</gene>